<dbReference type="OrthoDB" id="507128at2759"/>
<evidence type="ECO:0000313" key="4">
    <source>
        <dbReference type="EMBL" id="PRW61336.1"/>
    </source>
</evidence>
<dbReference type="InterPro" id="IPR011042">
    <property type="entry name" value="6-blade_b-propeller_TolB-like"/>
</dbReference>
<evidence type="ECO:0000256" key="2">
    <source>
        <dbReference type="SAM" id="SignalP"/>
    </source>
</evidence>
<reference evidence="4 5" key="1">
    <citation type="journal article" date="2018" name="Plant J.">
        <title>Genome sequences of Chlorella sorokiniana UTEX 1602 and Micractinium conductrix SAG 241.80: implications to maltose excretion by a green alga.</title>
        <authorList>
            <person name="Arriola M.B."/>
            <person name="Velmurugan N."/>
            <person name="Zhang Y."/>
            <person name="Plunkett M.H."/>
            <person name="Hondzo H."/>
            <person name="Barney B.M."/>
        </authorList>
    </citation>
    <scope>NUCLEOTIDE SEQUENCE [LARGE SCALE GENOMIC DNA]</scope>
    <source>
        <strain evidence="5">UTEX 1602</strain>
    </source>
</reference>
<dbReference type="AlphaFoldDB" id="A0A2P6U4V1"/>
<feature type="signal peptide" evidence="2">
    <location>
        <begin position="1"/>
        <end position="29"/>
    </location>
</feature>
<dbReference type="STRING" id="3076.A0A2P6U4V1"/>
<feature type="compositionally biased region" description="Pro residues" evidence="1">
    <location>
        <begin position="742"/>
        <end position="758"/>
    </location>
</feature>
<gene>
    <name evidence="4" type="ORF">C2E21_0023</name>
</gene>
<dbReference type="EMBL" id="LHPG02000001">
    <property type="protein sequence ID" value="PRW61336.1"/>
    <property type="molecule type" value="Genomic_DNA"/>
</dbReference>
<keyword evidence="2" id="KW-0732">Signal</keyword>
<dbReference type="InterPro" id="IPR011041">
    <property type="entry name" value="Quinoprot_gluc/sorb_DH_b-prop"/>
</dbReference>
<dbReference type="InterPro" id="IPR054539">
    <property type="entry name" value="Beta-prop_PDH"/>
</dbReference>
<dbReference type="PANTHER" id="PTHR19328:SF40">
    <property type="entry name" value="BLL0591 PROTEIN"/>
    <property type="match status" value="1"/>
</dbReference>
<evidence type="ECO:0000313" key="5">
    <source>
        <dbReference type="Proteomes" id="UP000239899"/>
    </source>
</evidence>
<dbReference type="Pfam" id="PF22807">
    <property type="entry name" value="TrAA12"/>
    <property type="match status" value="1"/>
</dbReference>
<evidence type="ECO:0000256" key="1">
    <source>
        <dbReference type="SAM" id="MobiDB-lite"/>
    </source>
</evidence>
<feature type="domain" description="Pyrroloquinoline quinone-dependent pyranose dehydrogenase beta-propeller" evidence="3">
    <location>
        <begin position="253"/>
        <end position="421"/>
    </location>
</feature>
<sequence length="937" mass="98263">MWGQHHRWLRAALALLGCLALAGPPAAAAFNRSDWTLPKGFSIEPYVAGDEPVPLARSLAISGASQPNGPVITYVSSISFDASVLMNISVLVDLKGRGQADYVQPLLVNLSAMPNGIAWHNGSLWIASLEPYKSCRIYRLDNVDRYALERRPAKLSDLVLVRGDLPYDMYHGWKFIRFGNDGKLYFSVGANCNVCRLDGSPPNNGTVNGKLAYSLDAAEKPSFVSTPFQAKPGSPVFQFGAIYRMNADGSGVELVALGVRNTVGFDFHPDTGQLVFTDNGRDEWDASPVQNDNRPDCELNVVTSPRQFFGFPYCHTGPAGGDPNARPYLRRPGASSLADPDLNAGEATMNCTGADLPFTPAIQALGPHVSPLGMRFYRWTPGANFPKQYNRDIFIAEHGSWNRQRPIGARVMRVVLDPANPTKVQAHLPFLCGGVPGDACAPTGPVPPVQPGTDYNGRPVDVEQLPDGSLLVSDDAAGTVYRIAYSQPTECRQFGGWSADGHVTLAPTAIPNTPSGCAVNLGAGNVRGYRRCVSADVSQGAGRRMQFATSLRVMNNQLVLSGALLLPSYACTLGPSGWVGFGLPESQSATRQMFGARVFVAQPAPKAATGATVAAYLLNGTSPYQFYSAPGLLPRGGALRSYLSGGALATTFDFILPAQFQKAAVRAGKVVPAPGQDIGGTDPAGVSFLMAFGDVSDGELKFHWMTASLTVPFSAADIGVPLPSSLPVLNRGAGPTAQPAAGAPPPRPVLPPPSPSAPPLPAAACAPGAKCCLNGVTYSSCQSDTLAGFPFTQLYRVANGTLHVGIRATTSGWAAWSLNLDSPGRMVGSDAFFVRPCATCPSGVSTVAYNLGGYYTGAFAAPRAAAFAVAASGTADGGAALWAQFSLPWPGGTANKINYGGGDYLGSNPRTADGMLVHRMQPAAACVDAAGGMPASC</sequence>
<feature type="compositionally biased region" description="Low complexity" evidence="1">
    <location>
        <begin position="732"/>
        <end position="741"/>
    </location>
</feature>
<evidence type="ECO:0000259" key="3">
    <source>
        <dbReference type="Pfam" id="PF22807"/>
    </source>
</evidence>
<accession>A0A2P6U4V1</accession>
<protein>
    <submittedName>
        <fullName evidence="4">Sorbosone dehydrogenase</fullName>
    </submittedName>
</protein>
<dbReference type="SUPFAM" id="SSF50952">
    <property type="entry name" value="Soluble quinoprotein glucose dehydrogenase"/>
    <property type="match status" value="1"/>
</dbReference>
<comment type="caution">
    <text evidence="4">The sequence shown here is derived from an EMBL/GenBank/DDBJ whole genome shotgun (WGS) entry which is preliminary data.</text>
</comment>
<name>A0A2P6U4V1_CHLSO</name>
<dbReference type="PANTHER" id="PTHR19328">
    <property type="entry name" value="HEDGEHOG-INTERACTING PROTEIN"/>
    <property type="match status" value="1"/>
</dbReference>
<feature type="chain" id="PRO_5015154555" evidence="2">
    <location>
        <begin position="30"/>
        <end position="937"/>
    </location>
</feature>
<dbReference type="Proteomes" id="UP000239899">
    <property type="component" value="Unassembled WGS sequence"/>
</dbReference>
<feature type="region of interest" description="Disordered" evidence="1">
    <location>
        <begin position="731"/>
        <end position="758"/>
    </location>
</feature>
<proteinExistence type="predicted"/>
<keyword evidence="5" id="KW-1185">Reference proteome</keyword>
<organism evidence="4 5">
    <name type="scientific">Chlorella sorokiniana</name>
    <name type="common">Freshwater green alga</name>
    <dbReference type="NCBI Taxonomy" id="3076"/>
    <lineage>
        <taxon>Eukaryota</taxon>
        <taxon>Viridiplantae</taxon>
        <taxon>Chlorophyta</taxon>
        <taxon>core chlorophytes</taxon>
        <taxon>Trebouxiophyceae</taxon>
        <taxon>Chlorellales</taxon>
        <taxon>Chlorellaceae</taxon>
        <taxon>Chlorella clade</taxon>
        <taxon>Chlorella</taxon>
    </lineage>
</organism>
<dbReference type="Gene3D" id="2.120.10.30">
    <property type="entry name" value="TolB, C-terminal domain"/>
    <property type="match status" value="1"/>
</dbReference>